<accession>A0ABR0EMF9</accession>
<evidence type="ECO:0000313" key="3">
    <source>
        <dbReference type="EMBL" id="KAK4502466.1"/>
    </source>
</evidence>
<proteinExistence type="predicted"/>
<organism evidence="3 4">
    <name type="scientific">Zasmidium cellare</name>
    <name type="common">Wine cellar mold</name>
    <name type="synonym">Racodium cellare</name>
    <dbReference type="NCBI Taxonomy" id="395010"/>
    <lineage>
        <taxon>Eukaryota</taxon>
        <taxon>Fungi</taxon>
        <taxon>Dikarya</taxon>
        <taxon>Ascomycota</taxon>
        <taxon>Pezizomycotina</taxon>
        <taxon>Dothideomycetes</taxon>
        <taxon>Dothideomycetidae</taxon>
        <taxon>Mycosphaerellales</taxon>
        <taxon>Mycosphaerellaceae</taxon>
        <taxon>Zasmidium</taxon>
    </lineage>
</organism>
<evidence type="ECO:0000256" key="1">
    <source>
        <dbReference type="SAM" id="Coils"/>
    </source>
</evidence>
<keyword evidence="1" id="KW-0175">Coiled coil</keyword>
<dbReference type="EMBL" id="JAXOVC010000004">
    <property type="protein sequence ID" value="KAK4502466.1"/>
    <property type="molecule type" value="Genomic_DNA"/>
</dbReference>
<comment type="caution">
    <text evidence="3">The sequence shown here is derived from an EMBL/GenBank/DDBJ whole genome shotgun (WGS) entry which is preliminary data.</text>
</comment>
<feature type="compositionally biased region" description="Basic and acidic residues" evidence="2">
    <location>
        <begin position="271"/>
        <end position="298"/>
    </location>
</feature>
<feature type="region of interest" description="Disordered" evidence="2">
    <location>
        <begin position="165"/>
        <end position="371"/>
    </location>
</feature>
<keyword evidence="4" id="KW-1185">Reference proteome</keyword>
<sequence>MSFISTLKEQSSAYAAYVALVRLPKNAPRFPDSPHGYPIVEPGELFCRLEGVGRPCCGTKLQTTESLLYHMEAVHGAMMRDRPLQSELSRKNVGELERLHYFYKHLMKDEGQAEKSKPAIKVESSPEVEARPAGPDNLPWLDDRPEWLSPPPHEKRKLAREAFNEVVSKKSKPTISPNVEAMVGSSLPTPTAPKGPPSSRRRPPKDSSKEWFDKWSTADGRIRPDAPPAPISLWFKEREQAERQAAASRLDTSSTANGLLRPDSTLPAYDRLQKQRHDQLQKEMREQAERELERQRLERRFRRLREPPCSPGGLKRKAADEPSADSLTEQTPLPPLPNKRPRTGEHRPASVKAHTAKPSTPKSSDDELERIATRGAKLLNDIAVKEAAIKSELKEAQLKEVRIKAELLEVQLLEAQMAQDVSKAKLKQVKLEKELQEIKEKDERVKAKLEAAAVGKGKVVDLLDDEEDT</sequence>
<evidence type="ECO:0008006" key="5">
    <source>
        <dbReference type="Google" id="ProtNLM"/>
    </source>
</evidence>
<evidence type="ECO:0000256" key="2">
    <source>
        <dbReference type="SAM" id="MobiDB-lite"/>
    </source>
</evidence>
<protein>
    <recommendedName>
        <fullName evidence="5">C2H2-type domain-containing protein</fullName>
    </recommendedName>
</protein>
<name>A0ABR0EMF9_ZASCE</name>
<feature type="region of interest" description="Disordered" evidence="2">
    <location>
        <begin position="112"/>
        <end position="152"/>
    </location>
</feature>
<reference evidence="3 4" key="1">
    <citation type="journal article" date="2023" name="G3 (Bethesda)">
        <title>A chromosome-level genome assembly of Zasmidium syzygii isolated from banana leaves.</title>
        <authorList>
            <person name="van Westerhoven A.C."/>
            <person name="Mehrabi R."/>
            <person name="Talebi R."/>
            <person name="Steentjes M.B.F."/>
            <person name="Corcolon B."/>
            <person name="Chong P.A."/>
            <person name="Kema G.H.J."/>
            <person name="Seidl M.F."/>
        </authorList>
    </citation>
    <scope>NUCLEOTIDE SEQUENCE [LARGE SCALE GENOMIC DNA]</scope>
    <source>
        <strain evidence="3 4">P124</strain>
    </source>
</reference>
<feature type="compositionally biased region" description="Basic and acidic residues" evidence="2">
    <location>
        <begin position="204"/>
        <end position="213"/>
    </location>
</feature>
<dbReference type="Proteomes" id="UP001305779">
    <property type="component" value="Unassembled WGS sequence"/>
</dbReference>
<evidence type="ECO:0000313" key="4">
    <source>
        <dbReference type="Proteomes" id="UP001305779"/>
    </source>
</evidence>
<gene>
    <name evidence="3" type="ORF">PRZ48_005891</name>
</gene>
<feature type="coiled-coil region" evidence="1">
    <location>
        <begin position="391"/>
        <end position="452"/>
    </location>
</feature>